<dbReference type="GO" id="GO:0071013">
    <property type="term" value="C:catalytic step 2 spliceosome"/>
    <property type="evidence" value="ECO:0007669"/>
    <property type="project" value="TreeGrafter"/>
</dbReference>
<feature type="compositionally biased region" description="Basic residues" evidence="12">
    <location>
        <begin position="92"/>
        <end position="194"/>
    </location>
</feature>
<dbReference type="InterPro" id="IPR052115">
    <property type="entry name" value="NEXT_complex_subunit_ZCCHC8"/>
</dbReference>
<reference evidence="14 15" key="1">
    <citation type="submission" date="2020-12" db="EMBL/GenBank/DDBJ databases">
        <title>De novo assembly of Tibetan sheep genome.</title>
        <authorList>
            <person name="Li X."/>
        </authorList>
    </citation>
    <scope>NUCLEOTIDE SEQUENCE [LARGE SCALE GENOMIC DNA]</scope>
    <source>
        <tissue evidence="14">Heart</tissue>
    </source>
</reference>
<keyword evidence="6" id="KW-0862">Zinc</keyword>
<evidence type="ECO:0000256" key="4">
    <source>
        <dbReference type="ARBA" id="ARBA00022723"/>
    </source>
</evidence>
<evidence type="ECO:0000256" key="3">
    <source>
        <dbReference type="ARBA" id="ARBA00022379"/>
    </source>
</evidence>
<proteinExistence type="inferred from homology"/>
<name>A0A835ZRJ9_SHEEP</name>
<feature type="compositionally biased region" description="Pro residues" evidence="12">
    <location>
        <begin position="797"/>
        <end position="828"/>
    </location>
</feature>
<dbReference type="InterPro" id="IPR006568">
    <property type="entry name" value="PSP_pro-rich"/>
</dbReference>
<evidence type="ECO:0000256" key="12">
    <source>
        <dbReference type="SAM" id="MobiDB-lite"/>
    </source>
</evidence>
<dbReference type="SMART" id="SM00581">
    <property type="entry name" value="PSP"/>
    <property type="match status" value="1"/>
</dbReference>
<dbReference type="GO" id="GO:0003723">
    <property type="term" value="F:RNA binding"/>
    <property type="evidence" value="ECO:0007669"/>
    <property type="project" value="TreeGrafter"/>
</dbReference>
<dbReference type="Proteomes" id="UP000664991">
    <property type="component" value="Chromosome 17"/>
</dbReference>
<evidence type="ECO:0000256" key="1">
    <source>
        <dbReference type="ARBA" id="ARBA00004642"/>
    </source>
</evidence>
<evidence type="ECO:0000256" key="5">
    <source>
        <dbReference type="ARBA" id="ARBA00022771"/>
    </source>
</evidence>
<dbReference type="Pfam" id="PF04046">
    <property type="entry name" value="PSP"/>
    <property type="match status" value="1"/>
</dbReference>
<dbReference type="SMART" id="SM00343">
    <property type="entry name" value="ZnF_C2HC"/>
    <property type="match status" value="1"/>
</dbReference>
<feature type="compositionally biased region" description="Low complexity" evidence="12">
    <location>
        <begin position="741"/>
        <end position="759"/>
    </location>
</feature>
<gene>
    <name evidence="14" type="ORF">JEQ12_007262</name>
</gene>
<dbReference type="EMBL" id="JAEMGP010000017">
    <property type="protein sequence ID" value="KAG5198666.1"/>
    <property type="molecule type" value="Genomic_DNA"/>
</dbReference>
<feature type="compositionally biased region" description="Polar residues" evidence="12">
    <location>
        <begin position="830"/>
        <end position="840"/>
    </location>
</feature>
<keyword evidence="4" id="KW-0479">Metal-binding</keyword>
<feature type="compositionally biased region" description="Acidic residues" evidence="12">
    <location>
        <begin position="842"/>
        <end position="853"/>
    </location>
</feature>
<evidence type="ECO:0000313" key="14">
    <source>
        <dbReference type="EMBL" id="KAG5198666.1"/>
    </source>
</evidence>
<dbReference type="PROSITE" id="PS50158">
    <property type="entry name" value="ZF_CCHC"/>
    <property type="match status" value="1"/>
</dbReference>
<dbReference type="PANTHER" id="PTHR13316">
    <property type="entry name" value="ZINC FINGER, CCHC DOMAIN CONTAINING 8"/>
    <property type="match status" value="1"/>
</dbReference>
<evidence type="ECO:0000256" key="7">
    <source>
        <dbReference type="ARBA" id="ARBA00023242"/>
    </source>
</evidence>
<feature type="region of interest" description="Disordered" evidence="12">
    <location>
        <begin position="739"/>
        <end position="994"/>
    </location>
</feature>
<dbReference type="InterPro" id="IPR001878">
    <property type="entry name" value="Znf_CCHC"/>
</dbReference>
<evidence type="ECO:0000256" key="11">
    <source>
        <dbReference type="SAM" id="Coils"/>
    </source>
</evidence>
<evidence type="ECO:0000256" key="6">
    <source>
        <dbReference type="ARBA" id="ARBA00022833"/>
    </source>
</evidence>
<feature type="compositionally biased region" description="Polar residues" evidence="12">
    <location>
        <begin position="965"/>
        <end position="975"/>
    </location>
</feature>
<feature type="compositionally biased region" description="Basic and acidic residues" evidence="12">
    <location>
        <begin position="14"/>
        <end position="33"/>
    </location>
</feature>
<sequence>MYLFLLEPQNIIIQDHDQGQEKENESQIMKEENTGAGAEAKRTNFFLKQARRHESKDKSSKRHKSEEHNDKEHSSDKGRERLNSSENGEDRHKRKERKSSRGRSHSRSRSRERRHRSRSRERKKSRSRSRDRKKSRSRSRERKKSRSRSRERKRRIRSRSRSRSRHRHRSRSRSRTRSRSRDRKKRIEKPRRFSRSLSRTPSPPPFRGRNTAMDAQEALARRLERAKKLQEQREKEMVEKQKQQEIAAAAAATGGSVLNVAALLASGTQVTPQIAMAAQMAALQAKALAETGIAVPSYYNPAAVNPMKFAEQEKKRKMLWQGKKEGDKSQSAEIWEKLNFGNKDQNVKFRKLMGIKPKMAAEVDFGDLELFEAFDHPEESTPKPVHTRFKDDNGDEEDENGTGDAELRERLRHGILVNNTKLDGPLLQILFMNNVISKQYHQEIEEFVSNLVKRFEEQQKNDVEKTSFNLLPQPSSVMLEEDHKVEESSAVNNKEAFSVVGSVLYFTNFCLDKLGQPLLNENPQLTEGWEIPKYQQVFSHIVSLEGQEIQVKAKRPKPHCFNCGSEEHQMKDCPMPRNAARISEKRKEYMDACGETNNQNFQQRYHAEEVEERFGRFKPGVISEELQDALGVTDKSLPPFIYRMRQLGYPPGWLKEAELENSGLALYDGKDGADGETEAGEVQQNKSVTYDLSKLVNYPGFNISTPRGIPDEWRIFGSIPMQACQQKDVFANYLTSNFQAPSMKPSSKRSSSQSSPSSPKKQKKEDSAAASPADMELDSDAEVPHGSPNSEAFRFQPPLPPGTPPPLPRGTPPPIFTPPLPKGTPPLTPSDSPRTRTASVTMDEDALTLEELEEQQRQIWAALEQAESVNSDSDIPVDTPLTGNSVASSPCPNEPDLPVPEGKTSQRQVPGEAEVPGTAAKKSEEEQASSPGSETALLGQKEKEESTQVDPKGALDHGRVESNSEVRNGGSSQQLLHADCSPAAATKAHSAIPDMSKFATGITPFEFENMAESTGMYLRIRNLLKNSPRNQQKNKKTSE</sequence>
<feature type="region of interest" description="Disordered" evidence="12">
    <location>
        <begin position="14"/>
        <end position="210"/>
    </location>
</feature>
<evidence type="ECO:0000256" key="8">
    <source>
        <dbReference type="ARBA" id="ARBA00032546"/>
    </source>
</evidence>
<dbReference type="PANTHER" id="PTHR13316:SF0">
    <property type="entry name" value="ZINC FINGER CCHC DOMAIN-CONTAINING PROTEIN 8"/>
    <property type="match status" value="1"/>
</dbReference>
<evidence type="ECO:0000256" key="2">
    <source>
        <dbReference type="ARBA" id="ARBA00007497"/>
    </source>
</evidence>
<dbReference type="AlphaFoldDB" id="A0A835ZRJ9"/>
<evidence type="ECO:0000313" key="15">
    <source>
        <dbReference type="Proteomes" id="UP000664991"/>
    </source>
</evidence>
<keyword evidence="5 10" id="KW-0863">Zinc-finger</keyword>
<protein>
    <recommendedName>
        <fullName evidence="3">Zinc finger CCHC domain-containing protein 8</fullName>
    </recommendedName>
    <alternativeName>
        <fullName evidence="8">TRAMP-like complex RNA-binding factor ZCCHC8</fullName>
    </alternativeName>
</protein>
<feature type="region of interest" description="Disordered" evidence="12">
    <location>
        <begin position="376"/>
        <end position="404"/>
    </location>
</feature>
<dbReference type="GO" id="GO:0008270">
    <property type="term" value="F:zinc ion binding"/>
    <property type="evidence" value="ECO:0007669"/>
    <property type="project" value="UniProtKB-KW"/>
</dbReference>
<comment type="similarity">
    <text evidence="2">Belongs to the ZCCHC8 family.</text>
</comment>
<feature type="compositionally biased region" description="Basic and acidic residues" evidence="12">
    <location>
        <begin position="953"/>
        <end position="964"/>
    </location>
</feature>
<comment type="caution">
    <text evidence="14">The sequence shown here is derived from an EMBL/GenBank/DDBJ whole genome shotgun (WGS) entry which is preliminary data.</text>
</comment>
<dbReference type="Pfam" id="PF00098">
    <property type="entry name" value="zf-CCHC"/>
    <property type="match status" value="1"/>
</dbReference>
<keyword evidence="7" id="KW-0539">Nucleus</keyword>
<dbReference type="GO" id="GO:0005654">
    <property type="term" value="C:nucleoplasm"/>
    <property type="evidence" value="ECO:0007669"/>
    <property type="project" value="UniProtKB-SubCell"/>
</dbReference>
<feature type="domain" description="CCHC-type" evidence="13">
    <location>
        <begin position="560"/>
        <end position="574"/>
    </location>
</feature>
<accession>A0A835ZRJ9</accession>
<evidence type="ECO:0000256" key="9">
    <source>
        <dbReference type="ARBA" id="ARBA00045870"/>
    </source>
</evidence>
<feature type="compositionally biased region" description="Basic and acidic residues" evidence="12">
    <location>
        <begin position="52"/>
        <end position="91"/>
    </location>
</feature>
<comment type="function">
    <text evidence="9">Scaffolding subunit of the trimeric nuclear exosome targeting (NEXT) complex that is involved in the surveillance and turnover of aberrant transcripts and non-coding RNAs. NEXT functions as an RNA exosome cofactor that directs a subset of non-coding short-lived RNAs for exosomal degradation. May be involved in pre-mRNA splicing. It is required for 3'-end maturation of telomerase RNA component (TERC), TERC 3'-end targeting to the nuclear RNA exosome, and for telomerase function.</text>
</comment>
<organism evidence="14 15">
    <name type="scientific">Ovis aries</name>
    <name type="common">Sheep</name>
    <dbReference type="NCBI Taxonomy" id="9940"/>
    <lineage>
        <taxon>Eukaryota</taxon>
        <taxon>Metazoa</taxon>
        <taxon>Chordata</taxon>
        <taxon>Craniata</taxon>
        <taxon>Vertebrata</taxon>
        <taxon>Euteleostomi</taxon>
        <taxon>Mammalia</taxon>
        <taxon>Eutheria</taxon>
        <taxon>Laurasiatheria</taxon>
        <taxon>Artiodactyla</taxon>
        <taxon>Ruminantia</taxon>
        <taxon>Pecora</taxon>
        <taxon>Bovidae</taxon>
        <taxon>Caprinae</taxon>
        <taxon>Ovis</taxon>
    </lineage>
</organism>
<feature type="coiled-coil region" evidence="11">
    <location>
        <begin position="212"/>
        <end position="246"/>
    </location>
</feature>
<evidence type="ECO:0000256" key="10">
    <source>
        <dbReference type="PROSITE-ProRule" id="PRU00047"/>
    </source>
</evidence>
<evidence type="ECO:0000259" key="13">
    <source>
        <dbReference type="PROSITE" id="PS50158"/>
    </source>
</evidence>
<comment type="subcellular location">
    <subcellularLocation>
        <location evidence="1">Nucleus</location>
        <location evidence="1">Nucleoplasm</location>
    </subcellularLocation>
</comment>
<keyword evidence="11" id="KW-0175">Coiled coil</keyword>
<feature type="compositionally biased region" description="Polar residues" evidence="12">
    <location>
        <begin position="881"/>
        <end position="891"/>
    </location>
</feature>